<evidence type="ECO:0000313" key="8">
    <source>
        <dbReference type="Proteomes" id="UP000322873"/>
    </source>
</evidence>
<dbReference type="PROSITE" id="PS00678">
    <property type="entry name" value="WD_REPEATS_1"/>
    <property type="match status" value="2"/>
</dbReference>
<keyword evidence="3" id="KW-0227">DNA damage</keyword>
<evidence type="ECO:0000313" key="7">
    <source>
        <dbReference type="EMBL" id="KAA8569175.1"/>
    </source>
</evidence>
<dbReference type="GO" id="GO:0000209">
    <property type="term" value="P:protein polyubiquitination"/>
    <property type="evidence" value="ECO:0007669"/>
    <property type="project" value="TreeGrafter"/>
</dbReference>
<accession>A0A5M9JQD1</accession>
<dbReference type="OrthoDB" id="361494at2759"/>
<dbReference type="GO" id="GO:0006283">
    <property type="term" value="P:transcription-coupled nucleotide-excision repair"/>
    <property type="evidence" value="ECO:0007669"/>
    <property type="project" value="InterPro"/>
</dbReference>
<sequence>MNQLIFDRSTGNLGPNAFARFQTNQLIHSISPAPRLQFNGGEKAPKIVAADAEARDYEPAKPWAHQTGVNTLSIDRFEGKILLSGGADASIKVWYLEQIPTGASRYTFRPTGIAPRNASAHKYGITHLSFYPFDSAAFLSSSYDHHLKLHSTETLQLAADFDLNSIVYSHAISPIAQHLLVACATQHPTVRLVDLRSGASIHSLVGHHGALLSVAWHPKVDHILASGCVDGTVCLWDIRKSSGAVASLDLEDAIGITATNRLAGGRSRASAKAHTGAVNGLSWTDDGNYMISTAHDERIRVWDAATGANTLASFGPTLKNGHLANLPIVVSPTSLTPPMKELLFFPNEREILVFELHKGLLLKRLKVPGPNVATVRSRTGERNVRNRITALAWREPVDGIYSAHSDGQIRAWIPRTEEDIEVDREEEEEEDQMRDEESEGGKRKRNVLDDVFRDLTRQKITFG</sequence>
<dbReference type="AlphaFoldDB" id="A0A5M9JQD1"/>
<keyword evidence="8" id="KW-1185">Reference proteome</keyword>
<protein>
    <submittedName>
        <fullName evidence="7">Uncharacterized protein</fullName>
    </submittedName>
</protein>
<feature type="region of interest" description="Disordered" evidence="6">
    <location>
        <begin position="420"/>
        <end position="445"/>
    </location>
</feature>
<dbReference type="InterPro" id="IPR042238">
    <property type="entry name" value="Rad28/ERCC8/Ckn1/ATCSA-1"/>
</dbReference>
<dbReference type="EMBL" id="VICG01000008">
    <property type="protein sequence ID" value="KAA8569175.1"/>
    <property type="molecule type" value="Genomic_DNA"/>
</dbReference>
<dbReference type="InterPro" id="IPR036322">
    <property type="entry name" value="WD40_repeat_dom_sf"/>
</dbReference>
<dbReference type="PANTHER" id="PTHR46202">
    <property type="entry name" value="DNA EXCISION REPAIR PROTEIN ERCC-8"/>
    <property type="match status" value="1"/>
</dbReference>
<dbReference type="Proteomes" id="UP000322873">
    <property type="component" value="Unassembled WGS sequence"/>
</dbReference>
<keyword evidence="1 5" id="KW-0853">WD repeat</keyword>
<name>A0A5M9JQD1_MONFR</name>
<dbReference type="SMART" id="SM00320">
    <property type="entry name" value="WD40"/>
    <property type="match status" value="5"/>
</dbReference>
<evidence type="ECO:0000256" key="3">
    <source>
        <dbReference type="ARBA" id="ARBA00022763"/>
    </source>
</evidence>
<feature type="repeat" description="WD" evidence="5">
    <location>
        <begin position="204"/>
        <end position="246"/>
    </location>
</feature>
<evidence type="ECO:0000256" key="5">
    <source>
        <dbReference type="PROSITE-ProRule" id="PRU00221"/>
    </source>
</evidence>
<feature type="repeat" description="WD" evidence="5">
    <location>
        <begin position="62"/>
        <end position="94"/>
    </location>
</feature>
<evidence type="ECO:0000256" key="6">
    <source>
        <dbReference type="SAM" id="MobiDB-lite"/>
    </source>
</evidence>
<dbReference type="PROSITE" id="PS50294">
    <property type="entry name" value="WD_REPEATS_REGION"/>
    <property type="match status" value="2"/>
</dbReference>
<gene>
    <name evidence="7" type="ORF">EYC84_000844</name>
</gene>
<dbReference type="GO" id="GO:0043161">
    <property type="term" value="P:proteasome-mediated ubiquitin-dependent protein catabolic process"/>
    <property type="evidence" value="ECO:0007669"/>
    <property type="project" value="TreeGrafter"/>
</dbReference>
<dbReference type="GO" id="GO:0000109">
    <property type="term" value="C:nucleotide-excision repair complex"/>
    <property type="evidence" value="ECO:0007669"/>
    <property type="project" value="TreeGrafter"/>
</dbReference>
<dbReference type="GO" id="GO:0031464">
    <property type="term" value="C:Cul4A-RING E3 ubiquitin ligase complex"/>
    <property type="evidence" value="ECO:0007669"/>
    <property type="project" value="TreeGrafter"/>
</dbReference>
<keyword evidence="2" id="KW-0677">Repeat</keyword>
<evidence type="ECO:0000256" key="4">
    <source>
        <dbReference type="ARBA" id="ARBA00023204"/>
    </source>
</evidence>
<dbReference type="SUPFAM" id="SSF50978">
    <property type="entry name" value="WD40 repeat-like"/>
    <property type="match status" value="1"/>
</dbReference>
<keyword evidence="4" id="KW-0234">DNA repair</keyword>
<reference evidence="7 8" key="1">
    <citation type="submission" date="2019-06" db="EMBL/GenBank/DDBJ databases">
        <title>Genome Sequence of the Brown Rot Fungal Pathogen Monilinia fructicola.</title>
        <authorList>
            <person name="De Miccolis Angelini R.M."/>
            <person name="Landi L."/>
            <person name="Abate D."/>
            <person name="Pollastro S."/>
            <person name="Romanazzi G."/>
            <person name="Faretra F."/>
        </authorList>
    </citation>
    <scope>NUCLEOTIDE SEQUENCE [LARGE SCALE GENOMIC DNA]</scope>
    <source>
        <strain evidence="7 8">Mfrc123</strain>
    </source>
</reference>
<dbReference type="FunFam" id="2.130.10.10:FF:001927">
    <property type="entry name" value="Bcrad28"/>
    <property type="match status" value="1"/>
</dbReference>
<evidence type="ECO:0000256" key="1">
    <source>
        <dbReference type="ARBA" id="ARBA00022574"/>
    </source>
</evidence>
<evidence type="ECO:0000256" key="2">
    <source>
        <dbReference type="ARBA" id="ARBA00022737"/>
    </source>
</evidence>
<dbReference type="PANTHER" id="PTHR46202:SF1">
    <property type="entry name" value="DNA EXCISION REPAIR PROTEIN ERCC-8"/>
    <property type="match status" value="1"/>
</dbReference>
<dbReference type="InterPro" id="IPR020472">
    <property type="entry name" value="WD40_PAC1"/>
</dbReference>
<dbReference type="Gene3D" id="2.130.10.10">
    <property type="entry name" value="YVTN repeat-like/Quinoprotein amine dehydrogenase"/>
    <property type="match status" value="1"/>
</dbReference>
<dbReference type="InterPro" id="IPR019775">
    <property type="entry name" value="WD40_repeat_CS"/>
</dbReference>
<dbReference type="PROSITE" id="PS50082">
    <property type="entry name" value="WD_REPEATS_2"/>
    <property type="match status" value="3"/>
</dbReference>
<dbReference type="PRINTS" id="PR00320">
    <property type="entry name" value="GPROTEINBRPT"/>
</dbReference>
<dbReference type="InterPro" id="IPR001680">
    <property type="entry name" value="WD40_rpt"/>
</dbReference>
<dbReference type="InterPro" id="IPR015943">
    <property type="entry name" value="WD40/YVTN_repeat-like_dom_sf"/>
</dbReference>
<dbReference type="Pfam" id="PF00400">
    <property type="entry name" value="WD40"/>
    <property type="match status" value="3"/>
</dbReference>
<comment type="caution">
    <text evidence="7">The sequence shown here is derived from an EMBL/GenBank/DDBJ whole genome shotgun (WGS) entry which is preliminary data.</text>
</comment>
<organism evidence="7 8">
    <name type="scientific">Monilinia fructicola</name>
    <name type="common">Brown rot fungus</name>
    <name type="synonym">Ciboria fructicola</name>
    <dbReference type="NCBI Taxonomy" id="38448"/>
    <lineage>
        <taxon>Eukaryota</taxon>
        <taxon>Fungi</taxon>
        <taxon>Dikarya</taxon>
        <taxon>Ascomycota</taxon>
        <taxon>Pezizomycotina</taxon>
        <taxon>Leotiomycetes</taxon>
        <taxon>Helotiales</taxon>
        <taxon>Sclerotiniaceae</taxon>
        <taxon>Monilinia</taxon>
    </lineage>
</organism>
<feature type="compositionally biased region" description="Acidic residues" evidence="6">
    <location>
        <begin position="420"/>
        <end position="438"/>
    </location>
</feature>
<dbReference type="VEuPathDB" id="FungiDB:MFRU_004g00270"/>
<feature type="repeat" description="WD" evidence="5">
    <location>
        <begin position="271"/>
        <end position="312"/>
    </location>
</feature>
<proteinExistence type="predicted"/>